<evidence type="ECO:0000256" key="1">
    <source>
        <dbReference type="ARBA" id="ARBA00023015"/>
    </source>
</evidence>
<dbReference type="SMART" id="SM00342">
    <property type="entry name" value="HTH_ARAC"/>
    <property type="match status" value="1"/>
</dbReference>
<protein>
    <submittedName>
        <fullName evidence="4">AraC family transcriptional regulator</fullName>
    </submittedName>
</protein>
<dbReference type="AlphaFoldDB" id="A0A2B2VC89"/>
<dbReference type="InterPro" id="IPR050959">
    <property type="entry name" value="MarA-like"/>
</dbReference>
<keyword evidence="1" id="KW-0805">Transcription regulation</keyword>
<evidence type="ECO:0000313" key="4">
    <source>
        <dbReference type="EMBL" id="PFC72562.1"/>
    </source>
</evidence>
<dbReference type="GO" id="GO:0003700">
    <property type="term" value="F:DNA-binding transcription factor activity"/>
    <property type="evidence" value="ECO:0007669"/>
    <property type="project" value="InterPro"/>
</dbReference>
<accession>A0A2B2VC89</accession>
<comment type="caution">
    <text evidence="4">The sequence shown here is derived from an EMBL/GenBank/DDBJ whole genome shotgun (WGS) entry which is preliminary data.</text>
</comment>
<dbReference type="PANTHER" id="PTHR47504">
    <property type="entry name" value="RIGHT ORIGIN-BINDING PROTEIN"/>
    <property type="match status" value="1"/>
</dbReference>
<dbReference type="PROSITE" id="PS01124">
    <property type="entry name" value="HTH_ARAC_FAMILY_2"/>
    <property type="match status" value="1"/>
</dbReference>
<dbReference type="InterPro" id="IPR018060">
    <property type="entry name" value="HTH_AraC"/>
</dbReference>
<dbReference type="PANTHER" id="PTHR47504:SF6">
    <property type="entry name" value="ARAC-FAMILY TRANSCRIPTIONAL REGULATOR"/>
    <property type="match status" value="1"/>
</dbReference>
<dbReference type="EMBL" id="NTQT01000024">
    <property type="protein sequence ID" value="PFC72562.1"/>
    <property type="molecule type" value="Genomic_DNA"/>
</dbReference>
<dbReference type="SUPFAM" id="SSF46689">
    <property type="entry name" value="Homeodomain-like"/>
    <property type="match status" value="2"/>
</dbReference>
<reference evidence="4 5" key="1">
    <citation type="submission" date="2017-09" db="EMBL/GenBank/DDBJ databases">
        <title>Large-scale bioinformatics analysis of Bacillus genomes uncovers conserved roles of natural products in bacterial physiology.</title>
        <authorList>
            <consortium name="Agbiome Team Llc"/>
            <person name="Bleich R.M."/>
            <person name="Grubbs K.J."/>
            <person name="Santa Maria K.C."/>
            <person name="Allen S.E."/>
            <person name="Farag S."/>
            <person name="Shank E.A."/>
            <person name="Bowers A."/>
        </authorList>
    </citation>
    <scope>NUCLEOTIDE SEQUENCE [LARGE SCALE GENOMIC DNA]</scope>
    <source>
        <strain evidence="4 5">AFS025165</strain>
    </source>
</reference>
<keyword evidence="2" id="KW-0238">DNA-binding</keyword>
<evidence type="ECO:0000256" key="3">
    <source>
        <dbReference type="ARBA" id="ARBA00023163"/>
    </source>
</evidence>
<evidence type="ECO:0000313" key="5">
    <source>
        <dbReference type="Proteomes" id="UP000220226"/>
    </source>
</evidence>
<dbReference type="InterPro" id="IPR009057">
    <property type="entry name" value="Homeodomain-like_sf"/>
</dbReference>
<proteinExistence type="predicted"/>
<sequence>MKEMNEHIQQMIDWIERNLKKGFSLDELSRYMGYSPYYCSFKFHQVTGFSIRRYILFRRLYSSTEDLKNGRKIIEIALDYDYSSQEAYSRAFKNVFGMNPREYQLSKMPIQSFVKLNLNKEGAFTMNISRKIEVEQLRNSKSVLFDKEVLNILNGQMMYEEFKNEKLMGDSDYAPFNEAMCVNLATTQVFNEEFIKTRAEGHTSSVESYTKKVIDPLENLFTKKYKCIVLWFGEDMFCQMNLLTILSYLEQSSYEGKVYLNSFREDEFKVRQTEIMLGNYHSAYKEVLVNHEKTSVELLPVMYQSIDLYLEMLKQDNTVMKFISKNKDLSTQELLTKLFQLFPTIGYGDSQYIELINKIKKKAVPKI</sequence>
<name>A0A2B2VC89_BACCE</name>
<keyword evidence="3" id="KW-0804">Transcription</keyword>
<dbReference type="Gene3D" id="1.10.10.60">
    <property type="entry name" value="Homeodomain-like"/>
    <property type="match status" value="2"/>
</dbReference>
<dbReference type="Proteomes" id="UP000220226">
    <property type="component" value="Unassembled WGS sequence"/>
</dbReference>
<dbReference type="Pfam" id="PF12833">
    <property type="entry name" value="HTH_18"/>
    <property type="match status" value="1"/>
</dbReference>
<dbReference type="GO" id="GO:0043565">
    <property type="term" value="F:sequence-specific DNA binding"/>
    <property type="evidence" value="ECO:0007669"/>
    <property type="project" value="InterPro"/>
</dbReference>
<organism evidence="4 5">
    <name type="scientific">Bacillus cereus</name>
    <dbReference type="NCBI Taxonomy" id="1396"/>
    <lineage>
        <taxon>Bacteria</taxon>
        <taxon>Bacillati</taxon>
        <taxon>Bacillota</taxon>
        <taxon>Bacilli</taxon>
        <taxon>Bacillales</taxon>
        <taxon>Bacillaceae</taxon>
        <taxon>Bacillus</taxon>
        <taxon>Bacillus cereus group</taxon>
    </lineage>
</organism>
<evidence type="ECO:0000256" key="2">
    <source>
        <dbReference type="ARBA" id="ARBA00023125"/>
    </source>
</evidence>
<gene>
    <name evidence="4" type="ORF">CN290_18685</name>
</gene>